<dbReference type="Pfam" id="PF01936">
    <property type="entry name" value="NYN"/>
    <property type="match status" value="1"/>
</dbReference>
<evidence type="ECO:0000313" key="3">
    <source>
        <dbReference type="Proteomes" id="UP000234323"/>
    </source>
</evidence>
<gene>
    <name evidence="2" type="ORF">RhiirA4_496964</name>
</gene>
<dbReference type="GO" id="GO:0004540">
    <property type="term" value="F:RNA nuclease activity"/>
    <property type="evidence" value="ECO:0007669"/>
    <property type="project" value="InterPro"/>
</dbReference>
<proteinExistence type="predicted"/>
<comment type="caution">
    <text evidence="2">The sequence shown here is derived from an EMBL/GenBank/DDBJ whole genome shotgun (WGS) entry which is preliminary data.</text>
</comment>
<dbReference type="OrthoDB" id="2311180at2759"/>
<sequence>MSDILSVKVFETFDIISIRKFLELNKNRFFLNDFEISKFEDNVVDGKVFLDYTEEKLVQDGIRRGPAHYIAEYIARVNNQKQPITTTVAARSPKSPNNFVTIFIDTSNLIIEGSKVIGYLEEVNISDYRMDFYIDYGLLVTTILKGQKLINKVIIFGSVPPNNDTLWVQARDYGFRVITYPRNTSNKEKKVDAEFICIAMRTIFTESPGTILLVANNSGYCRLIEAAHEENWNAELWFWYGFPNREDYPFTTPISKELRNLSLYDSLDKYYKQFTYITGPDLTNKKHTLKIHSSIIKDWHYKNETLMRCFCTLKLFGRWHWVDDTVVHLYFENKNQLESAKLLFKREY</sequence>
<organism evidence="2 3">
    <name type="scientific">Rhizophagus irregularis</name>
    <dbReference type="NCBI Taxonomy" id="588596"/>
    <lineage>
        <taxon>Eukaryota</taxon>
        <taxon>Fungi</taxon>
        <taxon>Fungi incertae sedis</taxon>
        <taxon>Mucoromycota</taxon>
        <taxon>Glomeromycotina</taxon>
        <taxon>Glomeromycetes</taxon>
        <taxon>Glomerales</taxon>
        <taxon>Glomeraceae</taxon>
        <taxon>Rhizophagus</taxon>
    </lineage>
</organism>
<evidence type="ECO:0000259" key="1">
    <source>
        <dbReference type="Pfam" id="PF01936"/>
    </source>
</evidence>
<dbReference type="EMBL" id="LLXI01001227">
    <property type="protein sequence ID" value="PKY52558.1"/>
    <property type="molecule type" value="Genomic_DNA"/>
</dbReference>
<dbReference type="InterPro" id="IPR013761">
    <property type="entry name" value="SAM/pointed_sf"/>
</dbReference>
<dbReference type="VEuPathDB" id="FungiDB:RhiirFUN_017309"/>
<reference evidence="2 3" key="1">
    <citation type="submission" date="2015-10" db="EMBL/GenBank/DDBJ databases">
        <title>Genome analyses suggest a sexual origin of heterokaryosis in a supposedly ancient asexual fungus.</title>
        <authorList>
            <person name="Ropars J."/>
            <person name="Sedzielewska K."/>
            <person name="Noel J."/>
            <person name="Charron P."/>
            <person name="Farinelli L."/>
            <person name="Marton T."/>
            <person name="Kruger M."/>
            <person name="Pelin A."/>
            <person name="Brachmann A."/>
            <person name="Corradi N."/>
        </authorList>
    </citation>
    <scope>NUCLEOTIDE SEQUENCE [LARGE SCALE GENOMIC DNA]</scope>
    <source>
        <strain evidence="2 3">A4</strain>
    </source>
</reference>
<evidence type="ECO:0000313" key="2">
    <source>
        <dbReference type="EMBL" id="PKY52558.1"/>
    </source>
</evidence>
<dbReference type="VEuPathDB" id="FungiDB:FUN_020296"/>
<dbReference type="VEuPathDB" id="FungiDB:RhiirA1_529204"/>
<accession>A0A2I1H108</accession>
<name>A0A2I1H108_9GLOM</name>
<feature type="domain" description="NYN" evidence="1">
    <location>
        <begin position="100"/>
        <end position="233"/>
    </location>
</feature>
<dbReference type="AlphaFoldDB" id="A0A2I1H108"/>
<dbReference type="Proteomes" id="UP000234323">
    <property type="component" value="Unassembled WGS sequence"/>
</dbReference>
<dbReference type="Gene3D" id="3.40.50.1010">
    <property type="entry name" value="5'-nuclease"/>
    <property type="match status" value="1"/>
</dbReference>
<keyword evidence="3" id="KW-1185">Reference proteome</keyword>
<dbReference type="Gene3D" id="1.10.150.50">
    <property type="entry name" value="Transcription Factor, Ets-1"/>
    <property type="match status" value="1"/>
</dbReference>
<dbReference type="InterPro" id="IPR021139">
    <property type="entry name" value="NYN"/>
</dbReference>
<protein>
    <recommendedName>
        <fullName evidence="1">NYN domain-containing protein</fullName>
    </recommendedName>
</protein>